<protein>
    <submittedName>
        <fullName evidence="5">Fructoselysine 6-kinase</fullName>
    </submittedName>
</protein>
<evidence type="ECO:0000256" key="3">
    <source>
        <dbReference type="ARBA" id="ARBA00022777"/>
    </source>
</evidence>
<dbReference type="Proteomes" id="UP000307378">
    <property type="component" value="Unassembled WGS sequence"/>
</dbReference>
<name>A0A4S8PQE6_9HYPH</name>
<dbReference type="SUPFAM" id="SSF53613">
    <property type="entry name" value="Ribokinase-like"/>
    <property type="match status" value="1"/>
</dbReference>
<evidence type="ECO:0000313" key="6">
    <source>
        <dbReference type="Proteomes" id="UP000307378"/>
    </source>
</evidence>
<dbReference type="PROSITE" id="PS00583">
    <property type="entry name" value="PFKB_KINASES_1"/>
    <property type="match status" value="1"/>
</dbReference>
<dbReference type="PANTHER" id="PTHR43320:SF3">
    <property type="entry name" value="CARBOHYDRATE KINASE PFKB DOMAIN-CONTAINING PROTEIN"/>
    <property type="match status" value="1"/>
</dbReference>
<dbReference type="PROSITE" id="PS00584">
    <property type="entry name" value="PFKB_KINASES_2"/>
    <property type="match status" value="1"/>
</dbReference>
<keyword evidence="3 5" id="KW-0418">Kinase</keyword>
<dbReference type="PANTHER" id="PTHR43320">
    <property type="entry name" value="SUGAR KINASE"/>
    <property type="match status" value="1"/>
</dbReference>
<reference evidence="5 6" key="1">
    <citation type="submission" date="2019-04" db="EMBL/GenBank/DDBJ databases">
        <title>genome sequence of strain W3.</title>
        <authorList>
            <person name="Gao J."/>
            <person name="Sun J."/>
        </authorList>
    </citation>
    <scope>NUCLEOTIDE SEQUENCE [LARGE SCALE GENOMIC DNA]</scope>
    <source>
        <strain evidence="5 6">W3</strain>
    </source>
</reference>
<comment type="caution">
    <text evidence="5">The sequence shown here is derived from an EMBL/GenBank/DDBJ whole genome shotgun (WGS) entry which is preliminary data.</text>
</comment>
<dbReference type="GO" id="GO:0016301">
    <property type="term" value="F:kinase activity"/>
    <property type="evidence" value="ECO:0007669"/>
    <property type="project" value="UniProtKB-KW"/>
</dbReference>
<dbReference type="InterPro" id="IPR052700">
    <property type="entry name" value="Carb_kinase_PfkB-like"/>
</dbReference>
<dbReference type="InterPro" id="IPR002173">
    <property type="entry name" value="Carboh/pur_kinase_PfkB_CS"/>
</dbReference>
<evidence type="ECO:0000256" key="1">
    <source>
        <dbReference type="ARBA" id="ARBA00010688"/>
    </source>
</evidence>
<comment type="similarity">
    <text evidence="1">Belongs to the carbohydrate kinase PfkB family.</text>
</comment>
<dbReference type="AlphaFoldDB" id="A0A4S8PQE6"/>
<dbReference type="Pfam" id="PF00294">
    <property type="entry name" value="PfkB"/>
    <property type="match status" value="2"/>
</dbReference>
<dbReference type="InterPro" id="IPR011611">
    <property type="entry name" value="PfkB_dom"/>
</dbReference>
<proteinExistence type="inferred from homology"/>
<organism evidence="5 6">
    <name type="scientific">Rhizobium rosettiformans W3</name>
    <dbReference type="NCBI Taxonomy" id="538378"/>
    <lineage>
        <taxon>Bacteria</taxon>
        <taxon>Pseudomonadati</taxon>
        <taxon>Pseudomonadota</taxon>
        <taxon>Alphaproteobacteria</taxon>
        <taxon>Hyphomicrobiales</taxon>
        <taxon>Rhizobiaceae</taxon>
        <taxon>Rhizobium/Agrobacterium group</taxon>
        <taxon>Rhizobium</taxon>
    </lineage>
</organism>
<accession>A0A4S8PQE6</accession>
<gene>
    <name evidence="5" type="ORF">FAA86_22770</name>
</gene>
<sequence>MLRFAAVGDNCIDRFRPSGMSLIGGNAVNVAVQLARLGHESHYFGAVGDDADGHRTIKELAVHGVQVANVQLRPGHTAFTLIDILPSGERVFTHEDFGVCAGYRPTPEDLEKLKQMDHVHIGWMDDQGALRQELCRSGVNVSQDISVNSDVQNLGVSGLAIAFGSAGEDDAAADAMLHRLVSDGARLAVVTRGAKGASVSDGERSATSGIEPIEVIDTTGAGDSFIAGFLSANLSGRDWATCLESGRSLAARTCGHVGGFPQA</sequence>
<feature type="domain" description="Carbohydrate kinase PfkB" evidence="4">
    <location>
        <begin position="23"/>
        <end position="137"/>
    </location>
</feature>
<dbReference type="InterPro" id="IPR029056">
    <property type="entry name" value="Ribokinase-like"/>
</dbReference>
<keyword evidence="2" id="KW-0808">Transferase</keyword>
<feature type="domain" description="Carbohydrate kinase PfkB" evidence="4">
    <location>
        <begin position="159"/>
        <end position="258"/>
    </location>
</feature>
<evidence type="ECO:0000256" key="2">
    <source>
        <dbReference type="ARBA" id="ARBA00022679"/>
    </source>
</evidence>
<dbReference type="RefSeq" id="WP_136543443.1">
    <property type="nucleotide sequence ID" value="NZ_STGU01000025.1"/>
</dbReference>
<dbReference type="Gene3D" id="3.40.1190.20">
    <property type="match status" value="1"/>
</dbReference>
<evidence type="ECO:0000259" key="4">
    <source>
        <dbReference type="Pfam" id="PF00294"/>
    </source>
</evidence>
<evidence type="ECO:0000313" key="5">
    <source>
        <dbReference type="EMBL" id="THV30514.1"/>
    </source>
</evidence>
<dbReference type="EMBL" id="STGU01000025">
    <property type="protein sequence ID" value="THV30514.1"/>
    <property type="molecule type" value="Genomic_DNA"/>
</dbReference>